<dbReference type="AlphaFoldDB" id="A6K3R3"/>
<accession>A6K3R3</accession>
<reference evidence="1 2" key="1">
    <citation type="submission" date="2005-09" db="EMBL/GenBank/DDBJ databases">
        <authorList>
            <person name="Mural R.J."/>
            <person name="Li P.W."/>
            <person name="Adams M.D."/>
            <person name="Amanatides P.G."/>
            <person name="Baden-Tillson H."/>
            <person name="Barnstead M."/>
            <person name="Chin S.H."/>
            <person name="Dew I."/>
            <person name="Evans C.A."/>
            <person name="Ferriera S."/>
            <person name="Flanigan M."/>
            <person name="Fosler C."/>
            <person name="Glodek A."/>
            <person name="Gu Z."/>
            <person name="Holt R.A."/>
            <person name="Jennings D."/>
            <person name="Kraft C.L."/>
            <person name="Lu F."/>
            <person name="Nguyen T."/>
            <person name="Nusskern D.R."/>
            <person name="Pfannkoch C.M."/>
            <person name="Sitter C."/>
            <person name="Sutton G.G."/>
            <person name="Venter J.C."/>
            <person name="Wang Z."/>
            <person name="Woodage T."/>
            <person name="Zheng X.H."/>
            <person name="Zhong F."/>
        </authorList>
    </citation>
    <scope>NUCLEOTIDE SEQUENCE [LARGE SCALE GENOMIC DNA]</scope>
    <source>
        <strain>BN</strain>
        <strain evidence="2">Sprague-Dawley</strain>
    </source>
</reference>
<evidence type="ECO:0000313" key="2">
    <source>
        <dbReference type="Proteomes" id="UP000234681"/>
    </source>
</evidence>
<dbReference type="Proteomes" id="UP000234681">
    <property type="component" value="Chromosome 2"/>
</dbReference>
<protein>
    <submittedName>
        <fullName evidence="1">RCG51992</fullName>
    </submittedName>
</protein>
<organism evidence="1 2">
    <name type="scientific">Rattus norvegicus</name>
    <name type="common">Rat</name>
    <dbReference type="NCBI Taxonomy" id="10116"/>
    <lineage>
        <taxon>Eukaryota</taxon>
        <taxon>Metazoa</taxon>
        <taxon>Chordata</taxon>
        <taxon>Craniata</taxon>
        <taxon>Vertebrata</taxon>
        <taxon>Euteleostomi</taxon>
        <taxon>Mammalia</taxon>
        <taxon>Eutheria</taxon>
        <taxon>Euarchontoglires</taxon>
        <taxon>Glires</taxon>
        <taxon>Rodentia</taxon>
        <taxon>Myomorpha</taxon>
        <taxon>Muroidea</taxon>
        <taxon>Muridae</taxon>
        <taxon>Murinae</taxon>
        <taxon>Rattus</taxon>
    </lineage>
</organism>
<sequence>MDIREMFFSTNPTPLNQNNAFCEVGFYFSSFIA</sequence>
<dbReference type="EMBL" id="CH474015">
    <property type="protein sequence ID" value="EDL85440.1"/>
    <property type="molecule type" value="Genomic_DNA"/>
</dbReference>
<feature type="non-terminal residue" evidence="1">
    <location>
        <position position="33"/>
    </location>
</feature>
<gene>
    <name evidence="1" type="ORF">rCG_51992</name>
</gene>
<evidence type="ECO:0000313" key="1">
    <source>
        <dbReference type="EMBL" id="EDL85440.1"/>
    </source>
</evidence>
<proteinExistence type="predicted"/>
<name>A6K3R3_RAT</name>